<evidence type="ECO:0000256" key="1">
    <source>
        <dbReference type="SAM" id="MobiDB-lite"/>
    </source>
</evidence>
<name>A0ABN9T3D4_9DINO</name>
<feature type="region of interest" description="Disordered" evidence="1">
    <location>
        <begin position="130"/>
        <end position="194"/>
    </location>
</feature>
<proteinExistence type="predicted"/>
<feature type="compositionally biased region" description="Low complexity" evidence="1">
    <location>
        <begin position="151"/>
        <end position="162"/>
    </location>
</feature>
<gene>
    <name evidence="2" type="ORF">PCOR1329_LOCUS35168</name>
</gene>
<dbReference type="EMBL" id="CAUYUJ010014299">
    <property type="protein sequence ID" value="CAK0839499.1"/>
    <property type="molecule type" value="Genomic_DNA"/>
</dbReference>
<accession>A0ABN9T3D4</accession>
<evidence type="ECO:0008006" key="4">
    <source>
        <dbReference type="Google" id="ProtNLM"/>
    </source>
</evidence>
<feature type="non-terminal residue" evidence="2">
    <location>
        <position position="678"/>
    </location>
</feature>
<organism evidence="2 3">
    <name type="scientific">Prorocentrum cordatum</name>
    <dbReference type="NCBI Taxonomy" id="2364126"/>
    <lineage>
        <taxon>Eukaryota</taxon>
        <taxon>Sar</taxon>
        <taxon>Alveolata</taxon>
        <taxon>Dinophyceae</taxon>
        <taxon>Prorocentrales</taxon>
        <taxon>Prorocentraceae</taxon>
        <taxon>Prorocentrum</taxon>
    </lineage>
</organism>
<sequence>MIRRTAAATAIIEANCSRAVRAALPARSRPTWRNYEIGEWVYSWTPEQTQGLEKCHWHGPALAVAVEAKVNEDNVMHASAREREERSEDPDSPLSTIEKLRRVLRRTRGTCNYQDLAEEGRMARYDDTLDDMGEQHQPSAQAPMETDETDGPTGAAAAAAPGDPQPATPGEDEGDGPAAAGAGASGSAAQEPSRCHIEAMPKRSVEEAEKLDGIPLPKRAHLSWAKLAPQSEEASLADEVDDEMLLLEEPTETVCMLAFMRKAPTIVEGRLTPEEKDQFYSAKLEALEVCNRSDGWKSINEVANARVLYQGLKHRDITDGQLDKEAPTFSRLGRHTVMLWASPRKWRLFSADVKSAFLRAEDASVHGLKLYADPTKLWHHRSDEVTKEIGFRNHEPEDCLPLSLRPARVEDDPFDARRFEGQTYAVDGLIGKHVDNFIGCGEGVTNEQARLGALDERFTSGKWEFGPSLIFTGGEMEQSLNTYSVTLKFEKYLHAVKPITVEYMHRECAVAEGAYDLQDLLDADKDLRFLKANAEVGLYFGFEKAWSNLRVGSYTDACWASRLDGSSQGGYEIFIGPTDELNANTPTPFVAMEWVSKKLQRLCRSSLSAEAQTAALGVDSHSDVDDSLPGVELATRPGARRSDGAPGRAAAHHGRDASRSAAAGLDIAEKRTAIEVKI</sequence>
<evidence type="ECO:0000313" key="3">
    <source>
        <dbReference type="Proteomes" id="UP001189429"/>
    </source>
</evidence>
<feature type="compositionally biased region" description="Low complexity" evidence="1">
    <location>
        <begin position="176"/>
        <end position="189"/>
    </location>
</feature>
<feature type="region of interest" description="Disordered" evidence="1">
    <location>
        <begin position="78"/>
        <end position="100"/>
    </location>
</feature>
<evidence type="ECO:0000313" key="2">
    <source>
        <dbReference type="EMBL" id="CAK0839499.1"/>
    </source>
</evidence>
<reference evidence="2" key="1">
    <citation type="submission" date="2023-10" db="EMBL/GenBank/DDBJ databases">
        <authorList>
            <person name="Chen Y."/>
            <person name="Shah S."/>
            <person name="Dougan E. K."/>
            <person name="Thang M."/>
            <person name="Chan C."/>
        </authorList>
    </citation>
    <scope>NUCLEOTIDE SEQUENCE [LARGE SCALE GENOMIC DNA]</scope>
</reference>
<comment type="caution">
    <text evidence="2">The sequence shown here is derived from an EMBL/GenBank/DDBJ whole genome shotgun (WGS) entry which is preliminary data.</text>
</comment>
<dbReference type="Proteomes" id="UP001189429">
    <property type="component" value="Unassembled WGS sequence"/>
</dbReference>
<feature type="region of interest" description="Disordered" evidence="1">
    <location>
        <begin position="618"/>
        <end position="663"/>
    </location>
</feature>
<protein>
    <recommendedName>
        <fullName evidence="4">Reverse transcriptase Ty1/copia-type domain-containing protein</fullName>
    </recommendedName>
</protein>
<keyword evidence="3" id="KW-1185">Reference proteome</keyword>